<dbReference type="InterPro" id="IPR001279">
    <property type="entry name" value="Metallo-B-lactamas"/>
</dbReference>
<dbReference type="PRINTS" id="PR00163">
    <property type="entry name" value="RUBREDOXIN"/>
</dbReference>
<dbReference type="GO" id="GO:0005506">
    <property type="term" value="F:iron ion binding"/>
    <property type="evidence" value="ECO:0007669"/>
    <property type="project" value="InterPro"/>
</dbReference>
<evidence type="ECO:0000256" key="6">
    <source>
        <dbReference type="ARBA" id="ARBA00022801"/>
    </source>
</evidence>
<dbReference type="SMART" id="SM00849">
    <property type="entry name" value="Lactamase_B"/>
    <property type="match status" value="1"/>
</dbReference>
<evidence type="ECO:0000256" key="1">
    <source>
        <dbReference type="ARBA" id="ARBA00001947"/>
    </source>
</evidence>
<dbReference type="InterPro" id="IPR051013">
    <property type="entry name" value="MBL_superfamily_lactonases"/>
</dbReference>
<dbReference type="SUPFAM" id="SSF56281">
    <property type="entry name" value="Metallo-hydrolase/oxidoreductase"/>
    <property type="match status" value="1"/>
</dbReference>
<comment type="cofactor">
    <cofactor evidence="1">
        <name>Zn(2+)</name>
        <dbReference type="ChEBI" id="CHEBI:29105"/>
    </cofactor>
</comment>
<dbReference type="AlphaFoldDB" id="A0A8T3VT13"/>
<dbReference type="GO" id="GO:0016787">
    <property type="term" value="F:hydrolase activity"/>
    <property type="evidence" value="ECO:0007669"/>
    <property type="project" value="UniProtKB-KW"/>
</dbReference>
<evidence type="ECO:0000256" key="4">
    <source>
        <dbReference type="ARBA" id="ARBA00022448"/>
    </source>
</evidence>
<evidence type="ECO:0000256" key="8">
    <source>
        <dbReference type="ARBA" id="ARBA00022982"/>
    </source>
</evidence>
<dbReference type="Gene3D" id="2.20.28.10">
    <property type="match status" value="1"/>
</dbReference>
<reference evidence="11" key="1">
    <citation type="submission" date="2019-04" db="EMBL/GenBank/DDBJ databases">
        <title>Evolution of Biomass-Degrading Anaerobic Consortia Revealed by Metagenomics.</title>
        <authorList>
            <person name="Peng X."/>
        </authorList>
    </citation>
    <scope>NUCLEOTIDE SEQUENCE</scope>
    <source>
        <strain evidence="11">SIG14</strain>
    </source>
</reference>
<dbReference type="CDD" id="cd00730">
    <property type="entry name" value="rubredoxin"/>
    <property type="match status" value="1"/>
</dbReference>
<keyword evidence="8" id="KW-0249">Electron transport</keyword>
<evidence type="ECO:0000256" key="2">
    <source>
        <dbReference type="ARBA" id="ARBA00002360"/>
    </source>
</evidence>
<comment type="similarity">
    <text evidence="3">Belongs to the metallo-beta-lactamase superfamily.</text>
</comment>
<dbReference type="PANTHER" id="PTHR42978:SF2">
    <property type="entry name" value="102 KBASES UNSTABLE REGION: FROM 1 TO 119443"/>
    <property type="match status" value="1"/>
</dbReference>
<comment type="caution">
    <text evidence="11">The sequence shown here is derived from an EMBL/GenBank/DDBJ whole genome shotgun (WGS) entry which is preliminary data.</text>
</comment>
<dbReference type="PANTHER" id="PTHR42978">
    <property type="entry name" value="QUORUM-QUENCHING LACTONASE YTNP-RELATED-RELATED"/>
    <property type="match status" value="1"/>
</dbReference>
<keyword evidence="9" id="KW-0408">Iron</keyword>
<dbReference type="EMBL" id="SUTG01000001">
    <property type="protein sequence ID" value="MBE6511578.1"/>
    <property type="molecule type" value="Genomic_DNA"/>
</dbReference>
<feature type="domain" description="Rubredoxin-like" evidence="10">
    <location>
        <begin position="268"/>
        <end position="319"/>
    </location>
</feature>
<organism evidence="11 12">
    <name type="scientific">Methanobrevibacter olleyae</name>
    <dbReference type="NCBI Taxonomy" id="294671"/>
    <lineage>
        <taxon>Archaea</taxon>
        <taxon>Methanobacteriati</taxon>
        <taxon>Methanobacteriota</taxon>
        <taxon>Methanomada group</taxon>
        <taxon>Methanobacteria</taxon>
        <taxon>Methanobacteriales</taxon>
        <taxon>Methanobacteriaceae</taxon>
        <taxon>Methanobrevibacter</taxon>
    </lineage>
</organism>
<dbReference type="InterPro" id="IPR024934">
    <property type="entry name" value="Rubredoxin-like_dom"/>
</dbReference>
<dbReference type="Proteomes" id="UP000732619">
    <property type="component" value="Unassembled WGS sequence"/>
</dbReference>
<evidence type="ECO:0000256" key="9">
    <source>
        <dbReference type="ARBA" id="ARBA00023004"/>
    </source>
</evidence>
<evidence type="ECO:0000313" key="12">
    <source>
        <dbReference type="Proteomes" id="UP000732619"/>
    </source>
</evidence>
<protein>
    <submittedName>
        <fullName evidence="11">MBL fold metallo-hydrolase</fullName>
    </submittedName>
</protein>
<dbReference type="SUPFAM" id="SSF57802">
    <property type="entry name" value="Rubredoxin-like"/>
    <property type="match status" value="1"/>
</dbReference>
<keyword evidence="5" id="KW-0479">Metal-binding</keyword>
<dbReference type="InterPro" id="IPR024935">
    <property type="entry name" value="Rubredoxin_dom"/>
</dbReference>
<evidence type="ECO:0000256" key="7">
    <source>
        <dbReference type="ARBA" id="ARBA00022833"/>
    </source>
</evidence>
<evidence type="ECO:0000256" key="5">
    <source>
        <dbReference type="ARBA" id="ARBA00022723"/>
    </source>
</evidence>
<sequence length="319" mass="35889">MKIQAVKFFEKGFSTQSFAFGGEEGPESFDNSVLYRSSLQNYVIDTGDEVILVDTGVPKESPETAPNYEMGIYTGRRITDYVSALKDLGYDPEDVSKILVTHKHEDHSGEIRSFPNAKVYISPEDADALGLEGDNIIRVEYTDGAYYNFEASLKIAEGIHFLPAKGHTLGNSIVIAEDDGLFYMIHGDLTYTDEAMYENKLSVVYEDIGLARETMDKVREFIKDHPTVYLSTHTPLGHENLEAKRVMDLDNPPETIAIDYEIEEKESTGKYVCSICGYVYDPEIGDEEHGIPAGTPFEDLPDDWKCPRCRQDKDKFNKA</sequence>
<keyword evidence="6" id="KW-0378">Hydrolase</keyword>
<gene>
    <name evidence="11" type="ORF">E7Z75_00295</name>
</gene>
<evidence type="ECO:0000256" key="3">
    <source>
        <dbReference type="ARBA" id="ARBA00007749"/>
    </source>
</evidence>
<evidence type="ECO:0000313" key="11">
    <source>
        <dbReference type="EMBL" id="MBE6511578.1"/>
    </source>
</evidence>
<dbReference type="InterPro" id="IPR036866">
    <property type="entry name" value="RibonucZ/Hydroxyglut_hydro"/>
</dbReference>
<dbReference type="Gene3D" id="3.60.15.10">
    <property type="entry name" value="Ribonuclease Z/Hydroxyacylglutathione hydrolase-like"/>
    <property type="match status" value="1"/>
</dbReference>
<comment type="function">
    <text evidence="2">Rubredoxin is a small nonheme, iron protein lacking acid-labile sulfide. Its single Fe, chelated to 4 Cys, functions as an electron acceptor and may also stabilize the conformation of the molecule.</text>
</comment>
<dbReference type="Pfam" id="PF00753">
    <property type="entry name" value="Lactamase_B"/>
    <property type="match status" value="1"/>
</dbReference>
<proteinExistence type="inferred from homology"/>
<evidence type="ECO:0000259" key="10">
    <source>
        <dbReference type="PROSITE" id="PS50903"/>
    </source>
</evidence>
<keyword evidence="7" id="KW-0862">Zinc</keyword>
<dbReference type="Pfam" id="PF00301">
    <property type="entry name" value="Rubredoxin"/>
    <property type="match status" value="1"/>
</dbReference>
<name>A0A8T3VT13_METOL</name>
<dbReference type="FunFam" id="2.20.28.10:FF:000001">
    <property type="entry name" value="Rubredoxin"/>
    <property type="match status" value="1"/>
</dbReference>
<accession>A0A8T3VT13</accession>
<keyword evidence="4" id="KW-0813">Transport</keyword>
<dbReference type="PROSITE" id="PS50903">
    <property type="entry name" value="RUBREDOXIN_LIKE"/>
    <property type="match status" value="1"/>
</dbReference>